<dbReference type="AlphaFoldDB" id="A0A8B8GCC8"/>
<evidence type="ECO:0000313" key="2">
    <source>
        <dbReference type="RefSeq" id="XP_025420261.1"/>
    </source>
</evidence>
<organism evidence="1 2">
    <name type="scientific">Sipha flava</name>
    <name type="common">yellow sugarcane aphid</name>
    <dbReference type="NCBI Taxonomy" id="143950"/>
    <lineage>
        <taxon>Eukaryota</taxon>
        <taxon>Metazoa</taxon>
        <taxon>Ecdysozoa</taxon>
        <taxon>Arthropoda</taxon>
        <taxon>Hexapoda</taxon>
        <taxon>Insecta</taxon>
        <taxon>Pterygota</taxon>
        <taxon>Neoptera</taxon>
        <taxon>Paraneoptera</taxon>
        <taxon>Hemiptera</taxon>
        <taxon>Sternorrhyncha</taxon>
        <taxon>Aphidomorpha</taxon>
        <taxon>Aphidoidea</taxon>
        <taxon>Aphididae</taxon>
        <taxon>Sipha</taxon>
    </lineage>
</organism>
<accession>A0A8B8GCC8</accession>
<keyword evidence="1" id="KW-1185">Reference proteome</keyword>
<dbReference type="Proteomes" id="UP000694846">
    <property type="component" value="Unplaced"/>
</dbReference>
<protein>
    <submittedName>
        <fullName evidence="2">Uncharacterized protein LOC112690461</fullName>
    </submittedName>
</protein>
<dbReference type="GeneID" id="112690461"/>
<evidence type="ECO:0000313" key="1">
    <source>
        <dbReference type="Proteomes" id="UP000694846"/>
    </source>
</evidence>
<sequence length="143" mass="16381">MAPIPISKYGDCHSELCESSPSLIIDNSEINSQNLNSENITNQVKSNELTINEESTTQSMVSLFENELEKHDQNPIDNNLNTINNDIKQINFENFIDDIALWPLSITDNFWEYFTLHPPNQNIQAIDESKKSIRGISRKLKKT</sequence>
<proteinExistence type="predicted"/>
<name>A0A8B8GCC8_9HEMI</name>
<gene>
    <name evidence="2" type="primary">LOC112690461</name>
</gene>
<reference evidence="2" key="1">
    <citation type="submission" date="2025-08" db="UniProtKB">
        <authorList>
            <consortium name="RefSeq"/>
        </authorList>
    </citation>
    <scope>IDENTIFICATION</scope>
    <source>
        <tissue evidence="2">Whole body</tissue>
    </source>
</reference>
<dbReference type="RefSeq" id="XP_025420261.1">
    <property type="nucleotide sequence ID" value="XM_025564476.1"/>
</dbReference>